<proteinExistence type="predicted"/>
<accession>A0A3S5AY08</accession>
<comment type="caution">
    <text evidence="1">The sequence shown here is derived from an EMBL/GenBank/DDBJ whole genome shotgun (WGS) entry which is preliminary data.</text>
</comment>
<evidence type="ECO:0000313" key="1">
    <source>
        <dbReference type="EMBL" id="VEL35046.1"/>
    </source>
</evidence>
<name>A0A3S5AY08_9PLAT</name>
<organism evidence="1 2">
    <name type="scientific">Protopolystoma xenopodis</name>
    <dbReference type="NCBI Taxonomy" id="117903"/>
    <lineage>
        <taxon>Eukaryota</taxon>
        <taxon>Metazoa</taxon>
        <taxon>Spiralia</taxon>
        <taxon>Lophotrochozoa</taxon>
        <taxon>Platyhelminthes</taxon>
        <taxon>Monogenea</taxon>
        <taxon>Polyopisthocotylea</taxon>
        <taxon>Polystomatidea</taxon>
        <taxon>Polystomatidae</taxon>
        <taxon>Protopolystoma</taxon>
    </lineage>
</organism>
<reference evidence="1" key="1">
    <citation type="submission" date="2018-11" db="EMBL/GenBank/DDBJ databases">
        <authorList>
            <consortium name="Pathogen Informatics"/>
        </authorList>
    </citation>
    <scope>NUCLEOTIDE SEQUENCE</scope>
</reference>
<dbReference type="Proteomes" id="UP000784294">
    <property type="component" value="Unassembled WGS sequence"/>
</dbReference>
<dbReference type="EMBL" id="CAAALY010248952">
    <property type="protein sequence ID" value="VEL35046.1"/>
    <property type="molecule type" value="Genomic_DNA"/>
</dbReference>
<evidence type="ECO:0000313" key="2">
    <source>
        <dbReference type="Proteomes" id="UP000784294"/>
    </source>
</evidence>
<protein>
    <submittedName>
        <fullName evidence="1">Uncharacterized protein</fullName>
    </submittedName>
</protein>
<sequence>MLMASWARACPLEGRDFSGCTCDYDLEYMHAITGARSGEDRQVALGSSWPMTGNKSLSSNIMLSEFKQMYDGEQLFFGCRRLHWQLVFDVKPRCGICMYFSWSSVSPGSRCSLDCRDFTYLFFDLGAKSAGGDLVGHDSVFSV</sequence>
<dbReference type="AlphaFoldDB" id="A0A3S5AY08"/>
<keyword evidence="2" id="KW-1185">Reference proteome</keyword>
<gene>
    <name evidence="1" type="ORF">PXEA_LOCUS28486</name>
</gene>